<dbReference type="PANTHER" id="PTHR33164">
    <property type="entry name" value="TRANSCRIPTIONAL REGULATOR, MARR FAMILY"/>
    <property type="match status" value="1"/>
</dbReference>
<reference evidence="6 7" key="1">
    <citation type="submission" date="2020-10" db="EMBL/GenBank/DDBJ databases">
        <title>complete genome sequencing of Lysobacter sp. H21R20.</title>
        <authorList>
            <person name="Bae J.-W."/>
            <person name="Lee S.-Y."/>
        </authorList>
    </citation>
    <scope>NUCLEOTIDE SEQUENCE [LARGE SCALE GENOMIC DNA]</scope>
    <source>
        <strain evidence="6 7">H21R20</strain>
    </source>
</reference>
<dbReference type="GO" id="GO:0003677">
    <property type="term" value="F:DNA binding"/>
    <property type="evidence" value="ECO:0007669"/>
    <property type="project" value="UniProtKB-KW"/>
</dbReference>
<dbReference type="PANTHER" id="PTHR33164:SF57">
    <property type="entry name" value="MARR-FAMILY TRANSCRIPTIONAL REGULATOR"/>
    <property type="match status" value="1"/>
</dbReference>
<dbReference type="Gene3D" id="1.10.10.10">
    <property type="entry name" value="Winged helix-like DNA-binding domain superfamily/Winged helix DNA-binding domain"/>
    <property type="match status" value="1"/>
</dbReference>
<sequence length="178" mass="19652">MNSERPGPAQLELERFLPYRLSVLSNRLSAAIARLYAERFSLGMTEWRVMAVLGRYPDLSASEVTGRTAMDKVAVSRAVARLIDAEWLQRSPHADDRRRSVLRLSEAGHAVYDEVAPMALAFEQRLFGDIGPAQLDRLFALLDRLDALDIEAEAEAESEAEPDADPEPASDRASGAAK</sequence>
<organism evidence="6 7">
    <name type="scientific">Novilysobacter ciconiae</name>
    <dbReference type="NCBI Taxonomy" id="2781022"/>
    <lineage>
        <taxon>Bacteria</taxon>
        <taxon>Pseudomonadati</taxon>
        <taxon>Pseudomonadota</taxon>
        <taxon>Gammaproteobacteria</taxon>
        <taxon>Lysobacterales</taxon>
        <taxon>Lysobacteraceae</taxon>
        <taxon>Novilysobacter</taxon>
    </lineage>
</organism>
<dbReference type="RefSeq" id="WP_193985660.1">
    <property type="nucleotide sequence ID" value="NZ_CP063656.1"/>
</dbReference>
<dbReference type="Pfam" id="PF12802">
    <property type="entry name" value="MarR_2"/>
    <property type="match status" value="1"/>
</dbReference>
<feature type="region of interest" description="Disordered" evidence="4">
    <location>
        <begin position="152"/>
        <end position="178"/>
    </location>
</feature>
<dbReference type="AlphaFoldDB" id="A0A7S6ZSF7"/>
<evidence type="ECO:0000259" key="5">
    <source>
        <dbReference type="PROSITE" id="PS50995"/>
    </source>
</evidence>
<dbReference type="PROSITE" id="PS50995">
    <property type="entry name" value="HTH_MARR_2"/>
    <property type="match status" value="1"/>
</dbReference>
<dbReference type="GO" id="GO:0003700">
    <property type="term" value="F:DNA-binding transcription factor activity"/>
    <property type="evidence" value="ECO:0007669"/>
    <property type="project" value="InterPro"/>
</dbReference>
<dbReference type="SUPFAM" id="SSF46785">
    <property type="entry name" value="Winged helix' DNA-binding domain"/>
    <property type="match status" value="1"/>
</dbReference>
<dbReference type="GO" id="GO:0006950">
    <property type="term" value="P:response to stress"/>
    <property type="evidence" value="ECO:0007669"/>
    <property type="project" value="TreeGrafter"/>
</dbReference>
<evidence type="ECO:0000256" key="3">
    <source>
        <dbReference type="ARBA" id="ARBA00023163"/>
    </source>
</evidence>
<dbReference type="EMBL" id="CP063656">
    <property type="protein sequence ID" value="QOW19803.1"/>
    <property type="molecule type" value="Genomic_DNA"/>
</dbReference>
<dbReference type="PROSITE" id="PS01117">
    <property type="entry name" value="HTH_MARR_1"/>
    <property type="match status" value="1"/>
</dbReference>
<dbReference type="InterPro" id="IPR036390">
    <property type="entry name" value="WH_DNA-bd_sf"/>
</dbReference>
<dbReference type="SMART" id="SM00347">
    <property type="entry name" value="HTH_MARR"/>
    <property type="match status" value="1"/>
</dbReference>
<proteinExistence type="predicted"/>
<dbReference type="Proteomes" id="UP000594059">
    <property type="component" value="Chromosome"/>
</dbReference>
<keyword evidence="1" id="KW-0805">Transcription regulation</keyword>
<evidence type="ECO:0000256" key="1">
    <source>
        <dbReference type="ARBA" id="ARBA00023015"/>
    </source>
</evidence>
<keyword evidence="7" id="KW-1185">Reference proteome</keyword>
<dbReference type="InterPro" id="IPR039422">
    <property type="entry name" value="MarR/SlyA-like"/>
</dbReference>
<feature type="domain" description="HTH marR-type" evidence="5">
    <location>
        <begin position="14"/>
        <end position="147"/>
    </location>
</feature>
<dbReference type="KEGG" id="lcic:INQ41_01635"/>
<dbReference type="InterPro" id="IPR036388">
    <property type="entry name" value="WH-like_DNA-bd_sf"/>
</dbReference>
<dbReference type="InterPro" id="IPR023187">
    <property type="entry name" value="Tscrpt_reg_MarR-type_CS"/>
</dbReference>
<name>A0A7S6ZSF7_9GAMM</name>
<evidence type="ECO:0000313" key="7">
    <source>
        <dbReference type="Proteomes" id="UP000594059"/>
    </source>
</evidence>
<evidence type="ECO:0000256" key="2">
    <source>
        <dbReference type="ARBA" id="ARBA00023125"/>
    </source>
</evidence>
<feature type="compositionally biased region" description="Acidic residues" evidence="4">
    <location>
        <begin position="152"/>
        <end position="168"/>
    </location>
</feature>
<evidence type="ECO:0000313" key="6">
    <source>
        <dbReference type="EMBL" id="QOW19803.1"/>
    </source>
</evidence>
<protein>
    <submittedName>
        <fullName evidence="6">Winged helix-turn-helix transcriptional regulator</fullName>
    </submittedName>
</protein>
<gene>
    <name evidence="6" type="ORF">INQ41_01635</name>
</gene>
<evidence type="ECO:0000256" key="4">
    <source>
        <dbReference type="SAM" id="MobiDB-lite"/>
    </source>
</evidence>
<dbReference type="InterPro" id="IPR000835">
    <property type="entry name" value="HTH_MarR-typ"/>
</dbReference>
<keyword evidence="2" id="KW-0238">DNA-binding</keyword>
<accession>A0A7S6ZSF7</accession>
<keyword evidence="3" id="KW-0804">Transcription</keyword>